<dbReference type="InterPro" id="IPR050469">
    <property type="entry name" value="Diguanylate_Cyclase"/>
</dbReference>
<dbReference type="GO" id="GO:0052621">
    <property type="term" value="F:diguanylate cyclase activity"/>
    <property type="evidence" value="ECO:0007669"/>
    <property type="project" value="UniProtKB-EC"/>
</dbReference>
<feature type="transmembrane region" description="Helical" evidence="4">
    <location>
        <begin position="119"/>
        <end position="138"/>
    </location>
</feature>
<dbReference type="Proteomes" id="UP001595710">
    <property type="component" value="Unassembled WGS sequence"/>
</dbReference>
<keyword evidence="4" id="KW-0812">Transmembrane</keyword>
<name>A0ABV7WL77_9GAMM</name>
<keyword evidence="6" id="KW-0808">Transferase</keyword>
<accession>A0ABV7WL77</accession>
<evidence type="ECO:0000313" key="6">
    <source>
        <dbReference type="EMBL" id="MFC3700076.1"/>
    </source>
</evidence>
<comment type="catalytic activity">
    <reaction evidence="2">
        <text>2 GTP = 3',3'-c-di-GMP + 2 diphosphate</text>
        <dbReference type="Rhea" id="RHEA:24898"/>
        <dbReference type="ChEBI" id="CHEBI:33019"/>
        <dbReference type="ChEBI" id="CHEBI:37565"/>
        <dbReference type="ChEBI" id="CHEBI:58805"/>
        <dbReference type="EC" id="2.7.7.65"/>
    </reaction>
</comment>
<evidence type="ECO:0000256" key="3">
    <source>
        <dbReference type="SAM" id="MobiDB-lite"/>
    </source>
</evidence>
<feature type="domain" description="GGDEF" evidence="5">
    <location>
        <begin position="256"/>
        <end position="405"/>
    </location>
</feature>
<feature type="region of interest" description="Disordered" evidence="3">
    <location>
        <begin position="338"/>
        <end position="358"/>
    </location>
</feature>
<feature type="compositionally biased region" description="Basic and acidic residues" evidence="3">
    <location>
        <begin position="339"/>
        <end position="350"/>
    </location>
</feature>
<feature type="transmembrane region" description="Helical" evidence="4">
    <location>
        <begin position="61"/>
        <end position="81"/>
    </location>
</feature>
<proteinExistence type="predicted"/>
<feature type="transmembrane region" description="Helical" evidence="4">
    <location>
        <begin position="12"/>
        <end position="29"/>
    </location>
</feature>
<comment type="caution">
    <text evidence="6">The sequence shown here is derived from an EMBL/GenBank/DDBJ whole genome shotgun (WGS) entry which is preliminary data.</text>
</comment>
<dbReference type="SMART" id="SM00267">
    <property type="entry name" value="GGDEF"/>
    <property type="match status" value="1"/>
</dbReference>
<organism evidence="6 7">
    <name type="scientific">Reinekea marina</name>
    <dbReference type="NCBI Taxonomy" id="1310421"/>
    <lineage>
        <taxon>Bacteria</taxon>
        <taxon>Pseudomonadati</taxon>
        <taxon>Pseudomonadota</taxon>
        <taxon>Gammaproteobacteria</taxon>
        <taxon>Oceanospirillales</taxon>
        <taxon>Saccharospirillaceae</taxon>
        <taxon>Reinekea</taxon>
    </lineage>
</organism>
<dbReference type="CDD" id="cd01949">
    <property type="entry name" value="GGDEF"/>
    <property type="match status" value="1"/>
</dbReference>
<dbReference type="PANTHER" id="PTHR45138">
    <property type="entry name" value="REGULATORY COMPONENTS OF SENSORY TRANSDUCTION SYSTEM"/>
    <property type="match status" value="1"/>
</dbReference>
<keyword evidence="7" id="KW-1185">Reference proteome</keyword>
<feature type="transmembrane region" description="Helical" evidence="4">
    <location>
        <begin position="87"/>
        <end position="107"/>
    </location>
</feature>
<keyword evidence="6" id="KW-0548">Nucleotidyltransferase</keyword>
<evidence type="ECO:0000259" key="5">
    <source>
        <dbReference type="PROSITE" id="PS50887"/>
    </source>
</evidence>
<dbReference type="PANTHER" id="PTHR45138:SF9">
    <property type="entry name" value="DIGUANYLATE CYCLASE DGCM-RELATED"/>
    <property type="match status" value="1"/>
</dbReference>
<dbReference type="EMBL" id="JBHRYN010000002">
    <property type="protein sequence ID" value="MFC3700076.1"/>
    <property type="molecule type" value="Genomic_DNA"/>
</dbReference>
<dbReference type="InterPro" id="IPR029787">
    <property type="entry name" value="Nucleotide_cyclase"/>
</dbReference>
<protein>
    <recommendedName>
        <fullName evidence="1">diguanylate cyclase</fullName>
        <ecNumber evidence="1">2.7.7.65</ecNumber>
    </recommendedName>
</protein>
<feature type="transmembrane region" description="Helical" evidence="4">
    <location>
        <begin position="189"/>
        <end position="209"/>
    </location>
</feature>
<dbReference type="InterPro" id="IPR043128">
    <property type="entry name" value="Rev_trsase/Diguanyl_cyclase"/>
</dbReference>
<dbReference type="NCBIfam" id="TIGR00254">
    <property type="entry name" value="GGDEF"/>
    <property type="match status" value="2"/>
</dbReference>
<gene>
    <name evidence="6" type="ORF">ACFOND_00375</name>
</gene>
<dbReference type="EC" id="2.7.7.65" evidence="1"/>
<feature type="transmembrane region" description="Helical" evidence="4">
    <location>
        <begin position="158"/>
        <end position="182"/>
    </location>
</feature>
<evidence type="ECO:0000256" key="1">
    <source>
        <dbReference type="ARBA" id="ARBA00012528"/>
    </source>
</evidence>
<evidence type="ECO:0000256" key="2">
    <source>
        <dbReference type="ARBA" id="ARBA00034247"/>
    </source>
</evidence>
<feature type="transmembrane region" description="Helical" evidence="4">
    <location>
        <begin position="35"/>
        <end position="54"/>
    </location>
</feature>
<keyword evidence="4" id="KW-1133">Transmembrane helix</keyword>
<dbReference type="PROSITE" id="PS50887">
    <property type="entry name" value="GGDEF"/>
    <property type="match status" value="1"/>
</dbReference>
<sequence>MPVFLTRLTFPFAVLMIGFASFVRAPSLINDFSVVLLWAPYVALPLIAAVALFLMHYAMMYTAVLLLAAYWVVQTYLQTAMALELTFIRYLMLNLLLPVLLVVIAVFGEKSPQTLSGKCVLLLCVLPMLLALSIPLLNEHNVVAAIPEIFYRRIYADSWLSLAALSSYVPSIAFLGAFYWLLPTLLRGFWVYALLVIFVLFLFFAEPLISAFCFSILSFLLLVIMVQELFELAYVDELTNIPGRKALEKQMTSLGRHYTLAMLDVDHFKKFNDTYGHDVGDQVLKMVARKINEVTGGGKAFRYGGEEFTILFPSKDANYALPHLELVRESIANYTLSLRDSDRPDDDKQGKQRRGAKQANGVNVTISIGVAEKSADLSDSKEVIKQADKALYKAKEKGRNRVVKI</sequence>
<dbReference type="Pfam" id="PF00990">
    <property type="entry name" value="GGDEF"/>
    <property type="match status" value="2"/>
</dbReference>
<reference evidence="7" key="1">
    <citation type="journal article" date="2019" name="Int. J. Syst. Evol. Microbiol.">
        <title>The Global Catalogue of Microorganisms (GCM) 10K type strain sequencing project: providing services to taxonomists for standard genome sequencing and annotation.</title>
        <authorList>
            <consortium name="The Broad Institute Genomics Platform"/>
            <consortium name="The Broad Institute Genome Sequencing Center for Infectious Disease"/>
            <person name="Wu L."/>
            <person name="Ma J."/>
        </authorList>
    </citation>
    <scope>NUCLEOTIDE SEQUENCE [LARGE SCALE GENOMIC DNA]</scope>
    <source>
        <strain evidence="7">CECT 8288</strain>
    </source>
</reference>
<evidence type="ECO:0000313" key="7">
    <source>
        <dbReference type="Proteomes" id="UP001595710"/>
    </source>
</evidence>
<dbReference type="SUPFAM" id="SSF55073">
    <property type="entry name" value="Nucleotide cyclase"/>
    <property type="match status" value="1"/>
</dbReference>
<dbReference type="Gene3D" id="3.30.70.270">
    <property type="match status" value="1"/>
</dbReference>
<evidence type="ECO:0000256" key="4">
    <source>
        <dbReference type="SAM" id="Phobius"/>
    </source>
</evidence>
<keyword evidence="4" id="KW-0472">Membrane</keyword>
<dbReference type="RefSeq" id="WP_290282921.1">
    <property type="nucleotide sequence ID" value="NZ_JAUFQI010000001.1"/>
</dbReference>
<dbReference type="InterPro" id="IPR000160">
    <property type="entry name" value="GGDEF_dom"/>
</dbReference>